<organism evidence="5">
    <name type="scientific">Oryza sativa subsp. japonica</name>
    <name type="common">Rice</name>
    <dbReference type="NCBI Taxonomy" id="39947"/>
    <lineage>
        <taxon>Eukaryota</taxon>
        <taxon>Viridiplantae</taxon>
        <taxon>Streptophyta</taxon>
        <taxon>Embryophyta</taxon>
        <taxon>Tracheophyta</taxon>
        <taxon>Spermatophyta</taxon>
        <taxon>Magnoliopsida</taxon>
        <taxon>Liliopsida</taxon>
        <taxon>Poales</taxon>
        <taxon>Poaceae</taxon>
        <taxon>BOP clade</taxon>
        <taxon>Oryzoideae</taxon>
        <taxon>Oryzeae</taxon>
        <taxon>Oryzinae</taxon>
        <taxon>Oryza</taxon>
        <taxon>Oryza sativa</taxon>
    </lineage>
</organism>
<feature type="domain" description="Transposase (putative) gypsy type" evidence="4">
    <location>
        <begin position="57"/>
        <end position="124"/>
    </location>
</feature>
<reference evidence="5" key="3">
    <citation type="submission" date="2006-01" db="EMBL/GenBank/DDBJ databases">
        <authorList>
            <person name="Buell R."/>
        </authorList>
    </citation>
    <scope>NUCLEOTIDE SEQUENCE</scope>
</reference>
<dbReference type="PANTHER" id="PTHR33026:SF7">
    <property type="entry name" value="OS03G0100275 PROTEIN"/>
    <property type="match status" value="1"/>
</dbReference>
<dbReference type="EMBL" id="DP000011">
    <property type="protein sequence ID" value="ABA97305.1"/>
    <property type="molecule type" value="Genomic_DNA"/>
</dbReference>
<protein>
    <submittedName>
        <fullName evidence="5">Retrotransposon protein, putative, unclassified</fullName>
    </submittedName>
</protein>
<reference evidence="5" key="1">
    <citation type="journal article" date="2005" name="BMC Biol.">
        <title>The sequence of rice chromosomes 11 and 12, rich in disease resistance genes and recent gene duplications.</title>
        <authorList>
            <consortium name="The rice chromosomes 11 and 12 sequencing consortia"/>
        </authorList>
    </citation>
    <scope>NUCLEOTIDE SEQUENCE [LARGE SCALE GENOMIC DNA]</scope>
</reference>
<feature type="region of interest" description="Disordered" evidence="2">
    <location>
        <begin position="240"/>
        <end position="267"/>
    </location>
</feature>
<feature type="transmembrane region" description="Helical" evidence="3">
    <location>
        <begin position="88"/>
        <end position="108"/>
    </location>
</feature>
<accession>Q2QUN1</accession>
<evidence type="ECO:0000256" key="3">
    <source>
        <dbReference type="SAM" id="Phobius"/>
    </source>
</evidence>
<keyword evidence="3" id="KW-0812">Transmembrane</keyword>
<keyword evidence="1" id="KW-0175">Coiled coil</keyword>
<feature type="region of interest" description="Disordered" evidence="2">
    <location>
        <begin position="629"/>
        <end position="660"/>
    </location>
</feature>
<name>Q2QUN1_ORYSJ</name>
<evidence type="ECO:0000256" key="2">
    <source>
        <dbReference type="SAM" id="MobiDB-lite"/>
    </source>
</evidence>
<dbReference type="InterPro" id="IPR007321">
    <property type="entry name" value="Transposase_28"/>
</dbReference>
<evidence type="ECO:0000313" key="5">
    <source>
        <dbReference type="EMBL" id="ABA97305.1"/>
    </source>
</evidence>
<feature type="compositionally biased region" description="Low complexity" evidence="2">
    <location>
        <begin position="249"/>
        <end position="263"/>
    </location>
</feature>
<keyword evidence="3" id="KW-1133">Transmembrane helix</keyword>
<proteinExistence type="predicted"/>
<feature type="coiled-coil region" evidence="1">
    <location>
        <begin position="397"/>
        <end position="432"/>
    </location>
</feature>
<feature type="compositionally biased region" description="Acidic residues" evidence="2">
    <location>
        <begin position="636"/>
        <end position="654"/>
    </location>
</feature>
<reference evidence="5" key="2">
    <citation type="submission" date="2005-04" db="EMBL/GenBank/DDBJ databases">
        <authorList>
            <person name="Buell C.R."/>
            <person name="Wing R.A."/>
            <person name="McCombie W.A."/>
            <person name="Ouyang S."/>
        </authorList>
    </citation>
    <scope>NUCLEOTIDE SEQUENCE</scope>
</reference>
<sequence length="660" mass="72468">MARGSAPLDGSVLPPSRIVSERQAGLPRRFMPESVTGREVVALGEGRPAPHYPGRSVFFLSFAMAGLVPPFSSFFMDILEFYDLQMAHLTPNAVMTLAIFAHLCEMFIGVRPSLRLFRWFFTVQPVSPPSVVGGCYFQPRGQVLNRYIPCVLRKKWDDWKSDWFYTLLADEARLRLPSQPPAQASSWRATVDLGDGYDAILDRLAGLRSQGLTGAMVFGDYLRRRIAPLQRRARGTWEYTASGTSIGGPSRAAPSPRRLSPLPSAAPPSAEPLLQALAAANTTVLDGLSAQMEVLQAERAELDAAWARVEEGRRSVEAMVEAGRKAHRRHASELEARRRDLAEIAREVEEEWETALIATAVLDEVRDDLRLQYGSRAAELEKKLDATRGVLDAVAARERRAAEIEAASRQREEALEARATVLEERARAKERDLADREAAVATREATLAAHEAACAEEESALRLREDALTERERALEEAEAAAQRLADSPSAWQRGRREVEALRLASEVGPGMLRDAVSRLYHAGRQAGLWGGRTAKYAANQGGLAQRLSEMAGVLKRLPEELEETIKSSSRDLARGAVELVLASYQARDPDFSPWATLEEFPPGTEDGTRARVRDAADHIVHSFEGTAPRLAFALDSDEEGGDDGVDDSDDEAGDPGASE</sequence>
<evidence type="ECO:0000256" key="1">
    <source>
        <dbReference type="SAM" id="Coils"/>
    </source>
</evidence>
<feature type="transmembrane region" description="Helical" evidence="3">
    <location>
        <begin position="57"/>
        <end position="76"/>
    </location>
</feature>
<evidence type="ECO:0000259" key="4">
    <source>
        <dbReference type="Pfam" id="PF04195"/>
    </source>
</evidence>
<dbReference type="Pfam" id="PF04195">
    <property type="entry name" value="Transposase_28"/>
    <property type="match status" value="1"/>
</dbReference>
<gene>
    <name evidence="5" type="ordered locus">LOC_Os12g15690</name>
</gene>
<dbReference type="PANTHER" id="PTHR33026">
    <property type="entry name" value="OS06G0360600 PROTEIN"/>
    <property type="match status" value="1"/>
</dbReference>
<dbReference type="AlphaFoldDB" id="Q2QUN1"/>
<keyword evidence="3" id="KW-0472">Membrane</keyword>